<feature type="compositionally biased region" description="Polar residues" evidence="2">
    <location>
        <begin position="65"/>
        <end position="76"/>
    </location>
</feature>
<dbReference type="EMBL" id="JAJSOW010000108">
    <property type="protein sequence ID" value="KAI9154384.1"/>
    <property type="molecule type" value="Genomic_DNA"/>
</dbReference>
<feature type="region of interest" description="Disordered" evidence="2">
    <location>
        <begin position="32"/>
        <end position="151"/>
    </location>
</feature>
<evidence type="ECO:0000313" key="3">
    <source>
        <dbReference type="EMBL" id="KAI9154384.1"/>
    </source>
</evidence>
<evidence type="ECO:0000313" key="4">
    <source>
        <dbReference type="Proteomes" id="UP001064489"/>
    </source>
</evidence>
<dbReference type="Proteomes" id="UP001064489">
    <property type="component" value="Chromosome 11"/>
</dbReference>
<proteinExistence type="predicted"/>
<evidence type="ECO:0000256" key="1">
    <source>
        <dbReference type="SAM" id="Coils"/>
    </source>
</evidence>
<protein>
    <submittedName>
        <fullName evidence="3">Uncharacterized protein</fullName>
    </submittedName>
</protein>
<keyword evidence="4" id="KW-1185">Reference proteome</keyword>
<sequence length="280" mass="29666">MKKGYTNMQYPLLDPFERARLERYIRVSVALPVTGSPNSSGTGGLVLPSSTSHVPSPPPISSSSNTAKVTTGSTQLDADPIPPPVTTKSHAKTHIPHPTSARSLARTPTRVSSHTSGCPSIKTRKVTAPLTVGTPPIPSSPAVVPSKEQPGITEKEGALVSYPTADVPSRSGSGAAKVASVLAEGFKFALAMEKQLLTLKEGYIGLQARLKDTQQELVQAQQKVILVEEEEEEEEEEDDPTGIVVSEVEADGMAAKEEEDAIAGSKVPAIEETQPDMQLR</sequence>
<feature type="region of interest" description="Disordered" evidence="2">
    <location>
        <begin position="256"/>
        <end position="280"/>
    </location>
</feature>
<reference evidence="3" key="2">
    <citation type="submission" date="2023-02" db="EMBL/GenBank/DDBJ databases">
        <authorList>
            <person name="Swenson N.G."/>
            <person name="Wegrzyn J.L."/>
            <person name="Mcevoy S.L."/>
        </authorList>
    </citation>
    <scope>NUCLEOTIDE SEQUENCE</scope>
    <source>
        <strain evidence="3">91603</strain>
        <tissue evidence="3">Leaf</tissue>
    </source>
</reference>
<dbReference type="AlphaFoldDB" id="A0AAD5NG98"/>
<gene>
    <name evidence="3" type="ORF">LWI28_025552</name>
</gene>
<organism evidence="3 4">
    <name type="scientific">Acer negundo</name>
    <name type="common">Box elder</name>
    <dbReference type="NCBI Taxonomy" id="4023"/>
    <lineage>
        <taxon>Eukaryota</taxon>
        <taxon>Viridiplantae</taxon>
        <taxon>Streptophyta</taxon>
        <taxon>Embryophyta</taxon>
        <taxon>Tracheophyta</taxon>
        <taxon>Spermatophyta</taxon>
        <taxon>Magnoliopsida</taxon>
        <taxon>eudicotyledons</taxon>
        <taxon>Gunneridae</taxon>
        <taxon>Pentapetalae</taxon>
        <taxon>rosids</taxon>
        <taxon>malvids</taxon>
        <taxon>Sapindales</taxon>
        <taxon>Sapindaceae</taxon>
        <taxon>Hippocastanoideae</taxon>
        <taxon>Acereae</taxon>
        <taxon>Acer</taxon>
    </lineage>
</organism>
<feature type="compositionally biased region" description="Polar residues" evidence="2">
    <location>
        <begin position="109"/>
        <end position="118"/>
    </location>
</feature>
<accession>A0AAD5NG98</accession>
<evidence type="ECO:0000256" key="2">
    <source>
        <dbReference type="SAM" id="MobiDB-lite"/>
    </source>
</evidence>
<keyword evidence="1" id="KW-0175">Coiled coil</keyword>
<reference evidence="3" key="1">
    <citation type="journal article" date="2022" name="Plant J.">
        <title>Strategies of tolerance reflected in two North American maple genomes.</title>
        <authorList>
            <person name="McEvoy S.L."/>
            <person name="Sezen U.U."/>
            <person name="Trouern-Trend A."/>
            <person name="McMahon S.M."/>
            <person name="Schaberg P.G."/>
            <person name="Yang J."/>
            <person name="Wegrzyn J.L."/>
            <person name="Swenson N.G."/>
        </authorList>
    </citation>
    <scope>NUCLEOTIDE SEQUENCE</scope>
    <source>
        <strain evidence="3">91603</strain>
    </source>
</reference>
<name>A0AAD5NG98_ACENE</name>
<feature type="coiled-coil region" evidence="1">
    <location>
        <begin position="203"/>
        <end position="237"/>
    </location>
</feature>
<comment type="caution">
    <text evidence="3">The sequence shown here is derived from an EMBL/GenBank/DDBJ whole genome shotgun (WGS) entry which is preliminary data.</text>
</comment>